<feature type="signal peptide" evidence="1">
    <location>
        <begin position="1"/>
        <end position="23"/>
    </location>
</feature>
<dbReference type="PROSITE" id="PS51257">
    <property type="entry name" value="PROKAR_LIPOPROTEIN"/>
    <property type="match status" value="1"/>
</dbReference>
<dbReference type="Pfam" id="PF18914">
    <property type="entry name" value="DUF5666"/>
    <property type="match status" value="3"/>
</dbReference>
<feature type="domain" description="DUF5666" evidence="2">
    <location>
        <begin position="332"/>
        <end position="406"/>
    </location>
</feature>
<dbReference type="EMBL" id="QFXC01000003">
    <property type="protein sequence ID" value="RDH85719.1"/>
    <property type="molecule type" value="Genomic_DNA"/>
</dbReference>
<dbReference type="InterPro" id="IPR043724">
    <property type="entry name" value="DUF5666"/>
</dbReference>
<dbReference type="AlphaFoldDB" id="A0A370DLC8"/>
<feature type="domain" description="DUF5666" evidence="2">
    <location>
        <begin position="264"/>
        <end position="322"/>
    </location>
</feature>
<evidence type="ECO:0000259" key="2">
    <source>
        <dbReference type="Pfam" id="PF18914"/>
    </source>
</evidence>
<feature type="chain" id="PRO_5017083751" description="DUF5666 domain-containing protein" evidence="1">
    <location>
        <begin position="24"/>
        <end position="419"/>
    </location>
</feature>
<evidence type="ECO:0000313" key="3">
    <source>
        <dbReference type="EMBL" id="RDH85719.1"/>
    </source>
</evidence>
<gene>
    <name evidence="3" type="ORF">DIZ80_01980</name>
</gene>
<dbReference type="Proteomes" id="UP000254266">
    <property type="component" value="Unassembled WGS sequence"/>
</dbReference>
<reference evidence="3 4" key="1">
    <citation type="journal article" date="2018" name="ISME J.">
        <title>Endosymbiont genomes yield clues of tubeworm success.</title>
        <authorList>
            <person name="Li Y."/>
            <person name="Liles M.R."/>
            <person name="Halanych K.M."/>
        </authorList>
    </citation>
    <scope>NUCLEOTIDE SEQUENCE [LARGE SCALE GENOMIC DNA]</scope>
    <source>
        <strain evidence="3">A1464</strain>
    </source>
</reference>
<evidence type="ECO:0000313" key="4">
    <source>
        <dbReference type="Proteomes" id="UP000254266"/>
    </source>
</evidence>
<protein>
    <recommendedName>
        <fullName evidence="2">DUF5666 domain-containing protein</fullName>
    </recommendedName>
</protein>
<organism evidence="3 4">
    <name type="scientific">endosymbiont of Galathealinum brachiosum</name>
    <dbReference type="NCBI Taxonomy" id="2200906"/>
    <lineage>
        <taxon>Bacteria</taxon>
        <taxon>Pseudomonadati</taxon>
        <taxon>Pseudomonadota</taxon>
        <taxon>Gammaproteobacteria</taxon>
        <taxon>sulfur-oxidizing symbionts</taxon>
    </lineage>
</organism>
<name>A0A370DLC8_9GAMM</name>
<keyword evidence="1" id="KW-0732">Signal</keyword>
<evidence type="ECO:0000256" key="1">
    <source>
        <dbReference type="SAM" id="SignalP"/>
    </source>
</evidence>
<keyword evidence="4" id="KW-1185">Reference proteome</keyword>
<feature type="domain" description="DUF5666" evidence="2">
    <location>
        <begin position="112"/>
        <end position="168"/>
    </location>
</feature>
<comment type="caution">
    <text evidence="3">The sequence shown here is derived from an EMBL/GenBank/DDBJ whole genome shotgun (WGS) entry which is preliminary data.</text>
</comment>
<proteinExistence type="predicted"/>
<sequence>MNKKSVFNKTVLAASIAMLSACGGSSSQTSGSGTTVGVVTGFGSVYVNGVEYETDSASIDIDGLESIETSLGIGDVVILKGSVNADGVTGNATSISCTDELEGYVLDLSGLVDGVGTINIMGQSVTINIDTVFDSDTLASISELSVDDIVEVSGFADGIGSILATRIETKNDTDEDLDVELKGLISNLDTTALTFTIGDLTVDYSEALEVDAGLADGVLVEVKTQSAISGNITDGFLMSASKVEIEDDGDIDFDGDEGEDIEMQGMVSGITDTSFLFNGQLVEFDSLEIDDDFDMASLVDGMIITVEGHIAADGSFVVEEIEEDHDSDFEVEGFVTDKTDTTVTISQGDSTLTFTVNNDTRMIDEQDEGSSTPLHFFSLADVAIDEFVEIKYYVDETSEENIATELEREDAPSPEPVLN</sequence>
<accession>A0A370DLC8</accession>